<feature type="domain" description="Beta-lactamase-related" evidence="3">
    <location>
        <begin position="54"/>
        <end position="369"/>
    </location>
</feature>
<evidence type="ECO:0000256" key="2">
    <source>
        <dbReference type="SAM" id="SignalP"/>
    </source>
</evidence>
<keyword evidence="6" id="KW-1185">Reference proteome</keyword>
<sequence>MNRCVTLAGVCAFLVGQVSAAQTVSPDVQRHIDKVVGCLHEPVMAKGDPCISLEKRMEAMHVPGVSVAVIHDGKLEWARGFGVAKVGGPAVTAGTMFQAGSISKPVAAMAALRLVQQKKLALDEDVEKELVEWKLPSSEAAHGRPVTLRELLTHTGGTTVHGFPGYAQDAPVPTLVQVLDGEKPANTPAIRIETEPGTKWNYSGGGFTIMQATMIDAAKEPFPKLLQESVLAPMGMKHSTYEQPLPARMGPAATPYNADGTPVAGGAHTYPEMAAAGLWTTASDLALYVMENQQSLKGKANHVLSQVMTKEMMTLGMGSWGLGVQIGGSEADRYFMHGGVNAGFEALFVGYENHGDGAVVMTNAQGGSRLAQQVMQSIAAEYGWPDFKPVVRTEVKLDRSVLEKYVGTYELGPKFSLTFTLEGDQLISQASGQPAVPVFAESETKFFTKMMNAEIDFVKDDKGEVTGMVLHQGGRDINGPRKKESTPNGGA</sequence>
<feature type="domain" description="Peptidase S12 Pab87-related C-terminal" evidence="4">
    <location>
        <begin position="394"/>
        <end position="476"/>
    </location>
</feature>
<feature type="signal peptide" evidence="2">
    <location>
        <begin position="1"/>
        <end position="20"/>
    </location>
</feature>
<proteinExistence type="predicted"/>
<reference evidence="5 6" key="1">
    <citation type="submission" date="2019-02" db="EMBL/GenBank/DDBJ databases">
        <title>Genomic Encyclopedia of Archaeal and Bacterial Type Strains, Phase II (KMG-II): from individual species to whole genera.</title>
        <authorList>
            <person name="Goeker M."/>
        </authorList>
    </citation>
    <scope>NUCLEOTIDE SEQUENCE [LARGE SCALE GENOMIC DNA]</scope>
    <source>
        <strain evidence="5 6">DSM 18101</strain>
    </source>
</reference>
<evidence type="ECO:0000313" key="6">
    <source>
        <dbReference type="Proteomes" id="UP000292958"/>
    </source>
</evidence>
<dbReference type="EMBL" id="SHKW01000001">
    <property type="protein sequence ID" value="RZU39694.1"/>
    <property type="molecule type" value="Genomic_DNA"/>
</dbReference>
<dbReference type="InterPro" id="IPR012338">
    <property type="entry name" value="Beta-lactam/transpept-like"/>
</dbReference>
<dbReference type="Pfam" id="PF00144">
    <property type="entry name" value="Beta-lactamase"/>
    <property type="match status" value="1"/>
</dbReference>
<dbReference type="Proteomes" id="UP000292958">
    <property type="component" value="Unassembled WGS sequence"/>
</dbReference>
<dbReference type="InterPro" id="IPR001466">
    <property type="entry name" value="Beta-lactam-related"/>
</dbReference>
<dbReference type="Pfam" id="PF11954">
    <property type="entry name" value="DUF3471"/>
    <property type="match status" value="1"/>
</dbReference>
<dbReference type="PANTHER" id="PTHR46825:SF12">
    <property type="entry name" value="PENICILLIN-BINDING PROTEIN 4"/>
    <property type="match status" value="1"/>
</dbReference>
<feature type="region of interest" description="Disordered" evidence="1">
    <location>
        <begin position="471"/>
        <end position="491"/>
    </location>
</feature>
<dbReference type="InterPro" id="IPR021860">
    <property type="entry name" value="Peptidase_S12_Pab87-rel_C"/>
</dbReference>
<dbReference type="PANTHER" id="PTHR46825">
    <property type="entry name" value="D-ALANYL-D-ALANINE-CARBOXYPEPTIDASE/ENDOPEPTIDASE AMPH"/>
    <property type="match status" value="1"/>
</dbReference>
<accession>A0A4Q7YR87</accession>
<keyword evidence="2" id="KW-0732">Signal</keyword>
<evidence type="ECO:0000313" key="5">
    <source>
        <dbReference type="EMBL" id="RZU39694.1"/>
    </source>
</evidence>
<dbReference type="AlphaFoldDB" id="A0A4Q7YR87"/>
<evidence type="ECO:0000256" key="1">
    <source>
        <dbReference type="SAM" id="MobiDB-lite"/>
    </source>
</evidence>
<comment type="caution">
    <text evidence="5">The sequence shown here is derived from an EMBL/GenBank/DDBJ whole genome shotgun (WGS) entry which is preliminary data.</text>
</comment>
<dbReference type="OrthoDB" id="9797709at2"/>
<dbReference type="InterPro" id="IPR050491">
    <property type="entry name" value="AmpC-like"/>
</dbReference>
<evidence type="ECO:0000259" key="3">
    <source>
        <dbReference type="Pfam" id="PF00144"/>
    </source>
</evidence>
<name>A0A4Q7YR87_9BACT</name>
<dbReference type="RefSeq" id="WP_130417870.1">
    <property type="nucleotide sequence ID" value="NZ_SHKW01000001.1"/>
</dbReference>
<organism evidence="5 6">
    <name type="scientific">Edaphobacter modestus</name>
    <dbReference type="NCBI Taxonomy" id="388466"/>
    <lineage>
        <taxon>Bacteria</taxon>
        <taxon>Pseudomonadati</taxon>
        <taxon>Acidobacteriota</taxon>
        <taxon>Terriglobia</taxon>
        <taxon>Terriglobales</taxon>
        <taxon>Acidobacteriaceae</taxon>
        <taxon>Edaphobacter</taxon>
    </lineage>
</organism>
<feature type="chain" id="PRO_5020228839" evidence="2">
    <location>
        <begin position="21"/>
        <end position="491"/>
    </location>
</feature>
<gene>
    <name evidence="5" type="ORF">BDD14_1083</name>
</gene>
<evidence type="ECO:0000259" key="4">
    <source>
        <dbReference type="Pfam" id="PF11954"/>
    </source>
</evidence>
<dbReference type="SUPFAM" id="SSF56601">
    <property type="entry name" value="beta-lactamase/transpeptidase-like"/>
    <property type="match status" value="1"/>
</dbReference>
<protein>
    <submittedName>
        <fullName evidence="5">CubicO group peptidase (Beta-lactamase class C family)</fullName>
    </submittedName>
</protein>
<dbReference type="Gene3D" id="3.40.710.10">
    <property type="entry name" value="DD-peptidase/beta-lactamase superfamily"/>
    <property type="match status" value="1"/>
</dbReference>